<dbReference type="SUPFAM" id="SSF103473">
    <property type="entry name" value="MFS general substrate transporter"/>
    <property type="match status" value="1"/>
</dbReference>
<feature type="transmembrane region" description="Helical" evidence="1">
    <location>
        <begin position="81"/>
        <end position="104"/>
    </location>
</feature>
<evidence type="ECO:0008006" key="4">
    <source>
        <dbReference type="Google" id="ProtNLM"/>
    </source>
</evidence>
<feature type="transmembrane region" description="Helical" evidence="1">
    <location>
        <begin position="41"/>
        <end position="61"/>
    </location>
</feature>
<proteinExistence type="predicted"/>
<accession>A0A4S4LLU9</accession>
<keyword evidence="1" id="KW-0812">Transmembrane</keyword>
<dbReference type="Proteomes" id="UP000310158">
    <property type="component" value="Unassembled WGS sequence"/>
</dbReference>
<gene>
    <name evidence="2" type="ORF">EW146_g7055</name>
</gene>
<name>A0A4S4LLU9_9AGAM</name>
<evidence type="ECO:0000256" key="1">
    <source>
        <dbReference type="SAM" id="Phobius"/>
    </source>
</evidence>
<keyword evidence="1" id="KW-1133">Transmembrane helix</keyword>
<evidence type="ECO:0000313" key="3">
    <source>
        <dbReference type="Proteomes" id="UP000310158"/>
    </source>
</evidence>
<feature type="transmembrane region" description="Helical" evidence="1">
    <location>
        <begin position="12"/>
        <end position="29"/>
    </location>
</feature>
<reference evidence="2 3" key="1">
    <citation type="submission" date="2019-02" db="EMBL/GenBank/DDBJ databases">
        <title>Genome sequencing of the rare red list fungi Bondarzewia mesenterica.</title>
        <authorList>
            <person name="Buettner E."/>
            <person name="Kellner H."/>
        </authorList>
    </citation>
    <scope>NUCLEOTIDE SEQUENCE [LARGE SCALE GENOMIC DNA]</scope>
    <source>
        <strain evidence="2 3">DSM 108281</strain>
    </source>
</reference>
<organism evidence="2 3">
    <name type="scientific">Bondarzewia mesenterica</name>
    <dbReference type="NCBI Taxonomy" id="1095465"/>
    <lineage>
        <taxon>Eukaryota</taxon>
        <taxon>Fungi</taxon>
        <taxon>Dikarya</taxon>
        <taxon>Basidiomycota</taxon>
        <taxon>Agaricomycotina</taxon>
        <taxon>Agaricomycetes</taxon>
        <taxon>Russulales</taxon>
        <taxon>Bondarzewiaceae</taxon>
        <taxon>Bondarzewia</taxon>
    </lineage>
</organism>
<sequence length="193" mass="21526">MILHPFTSMTLRVQLAQVVGGLFIGYVLDIPRLRRSQRAKLGWVITFTMTMSIYGGGYAFQKWANAKGKMNWLDFSDASEFVGPCFLYVFYGMYDAVFQSLCYWAMGALSNDPGTIARYVALYKAFQATGGAMAWRLNALKKPAMTQFAMNWGLLAGSLVIGLPTLWLVADTSMVDEMEPEAIEAPKIKDVNE</sequence>
<comment type="caution">
    <text evidence="2">The sequence shown here is derived from an EMBL/GenBank/DDBJ whole genome shotgun (WGS) entry which is preliminary data.</text>
</comment>
<keyword evidence="1" id="KW-0472">Membrane</keyword>
<protein>
    <recommendedName>
        <fullName evidence="4">DUF895 domain membrane protein</fullName>
    </recommendedName>
</protein>
<dbReference type="EMBL" id="SGPL01000384">
    <property type="protein sequence ID" value="THH13136.1"/>
    <property type="molecule type" value="Genomic_DNA"/>
</dbReference>
<dbReference type="InterPro" id="IPR036259">
    <property type="entry name" value="MFS_trans_sf"/>
</dbReference>
<keyword evidence="3" id="KW-1185">Reference proteome</keyword>
<dbReference type="OrthoDB" id="196103at2759"/>
<evidence type="ECO:0000313" key="2">
    <source>
        <dbReference type="EMBL" id="THH13136.1"/>
    </source>
</evidence>
<dbReference type="AlphaFoldDB" id="A0A4S4LLU9"/>
<feature type="transmembrane region" description="Helical" evidence="1">
    <location>
        <begin position="149"/>
        <end position="170"/>
    </location>
</feature>